<evidence type="ECO:0000256" key="5">
    <source>
        <dbReference type="ARBA" id="ARBA00023136"/>
    </source>
</evidence>
<dbReference type="InterPro" id="IPR006696">
    <property type="entry name" value="DUF423"/>
</dbReference>
<proteinExistence type="inferred from homology"/>
<organism evidence="7 8">
    <name type="scientific">Cordylochernes scorpioides</name>
    <dbReference type="NCBI Taxonomy" id="51811"/>
    <lineage>
        <taxon>Eukaryota</taxon>
        <taxon>Metazoa</taxon>
        <taxon>Ecdysozoa</taxon>
        <taxon>Arthropoda</taxon>
        <taxon>Chelicerata</taxon>
        <taxon>Arachnida</taxon>
        <taxon>Pseudoscorpiones</taxon>
        <taxon>Cheliferoidea</taxon>
        <taxon>Chernetidae</taxon>
        <taxon>Cordylochernes</taxon>
    </lineage>
</organism>
<evidence type="ECO:0000256" key="2">
    <source>
        <dbReference type="ARBA" id="ARBA00006208"/>
    </source>
</evidence>
<dbReference type="PANTHER" id="PTHR43461">
    <property type="entry name" value="TRANSMEMBRANE PROTEIN 256"/>
    <property type="match status" value="1"/>
</dbReference>
<evidence type="ECO:0000313" key="7">
    <source>
        <dbReference type="EMBL" id="UYV72780.1"/>
    </source>
</evidence>
<comment type="similarity">
    <text evidence="2">Belongs to the TMEM256 family.</text>
</comment>
<sequence length="103" mass="11500">MNKLSDYLLKFVGCTVLNHRPDVSDYHKQVFQTGNLYHFFHTLAILASPFARRPKLVAGWFFMGIVLFSGSCYTLAITGSSHAGLMAPYGGFCFLLGWLSLAF</sequence>
<evidence type="ECO:0000256" key="6">
    <source>
        <dbReference type="SAM" id="Phobius"/>
    </source>
</evidence>
<accession>A0ABY6L072</accession>
<keyword evidence="3 6" id="KW-0812">Transmembrane</keyword>
<feature type="transmembrane region" description="Helical" evidence="6">
    <location>
        <begin position="56"/>
        <end position="77"/>
    </location>
</feature>
<reference evidence="7 8" key="1">
    <citation type="submission" date="2022-01" db="EMBL/GenBank/DDBJ databases">
        <title>A chromosomal length assembly of Cordylochernes scorpioides.</title>
        <authorList>
            <person name="Zeh D."/>
            <person name="Zeh J."/>
        </authorList>
    </citation>
    <scope>NUCLEOTIDE SEQUENCE [LARGE SCALE GENOMIC DNA]</scope>
    <source>
        <strain evidence="7">IN4F17</strain>
        <tissue evidence="7">Whole Body</tissue>
    </source>
</reference>
<protein>
    <submittedName>
        <fullName evidence="7">TMEM256</fullName>
    </submittedName>
</protein>
<dbReference type="PANTHER" id="PTHR43461:SF1">
    <property type="entry name" value="TRANSMEMBRANE PROTEIN 256"/>
    <property type="match status" value="1"/>
</dbReference>
<gene>
    <name evidence="7" type="ORF">LAZ67_10000665</name>
</gene>
<evidence type="ECO:0000256" key="3">
    <source>
        <dbReference type="ARBA" id="ARBA00022692"/>
    </source>
</evidence>
<comment type="subcellular location">
    <subcellularLocation>
        <location evidence="1">Membrane</location>
        <topology evidence="1">Multi-pass membrane protein</topology>
    </subcellularLocation>
</comment>
<keyword evidence="8" id="KW-1185">Reference proteome</keyword>
<keyword evidence="5 6" id="KW-0472">Membrane</keyword>
<evidence type="ECO:0000256" key="1">
    <source>
        <dbReference type="ARBA" id="ARBA00004141"/>
    </source>
</evidence>
<evidence type="ECO:0000313" key="8">
    <source>
        <dbReference type="Proteomes" id="UP001235939"/>
    </source>
</evidence>
<dbReference type="Proteomes" id="UP001235939">
    <property type="component" value="Chromosome 10"/>
</dbReference>
<dbReference type="Pfam" id="PF04241">
    <property type="entry name" value="DUF423"/>
    <property type="match status" value="1"/>
</dbReference>
<feature type="transmembrane region" description="Helical" evidence="6">
    <location>
        <begin position="83"/>
        <end position="101"/>
    </location>
</feature>
<name>A0ABY6L072_9ARAC</name>
<evidence type="ECO:0000256" key="4">
    <source>
        <dbReference type="ARBA" id="ARBA00022989"/>
    </source>
</evidence>
<dbReference type="EMBL" id="CP092872">
    <property type="protein sequence ID" value="UYV72780.1"/>
    <property type="molecule type" value="Genomic_DNA"/>
</dbReference>
<keyword evidence="4 6" id="KW-1133">Transmembrane helix</keyword>